<evidence type="ECO:0000313" key="2">
    <source>
        <dbReference type="EMBL" id="RQT20540.1"/>
    </source>
</evidence>
<comment type="caution">
    <text evidence="2">The sequence shown here is derived from an EMBL/GenBank/DDBJ whole genome shotgun (WGS) entry which is preliminary data.</text>
</comment>
<dbReference type="Gene3D" id="3.40.390.10">
    <property type="entry name" value="Collagenase (Catalytic Domain)"/>
    <property type="match status" value="1"/>
</dbReference>
<dbReference type="SUPFAM" id="SSF55486">
    <property type="entry name" value="Metalloproteases ('zincins'), catalytic domain"/>
    <property type="match status" value="1"/>
</dbReference>
<feature type="domain" description="Lysine-specific metallo-endopeptidase" evidence="1">
    <location>
        <begin position="68"/>
        <end position="221"/>
    </location>
</feature>
<evidence type="ECO:0000259" key="1">
    <source>
        <dbReference type="SMART" id="SM01351"/>
    </source>
</evidence>
<proteinExistence type="predicted"/>
<dbReference type="CDD" id="cd11007">
    <property type="entry name" value="M35_like_1"/>
    <property type="match status" value="1"/>
</dbReference>
<reference evidence="2 3" key="1">
    <citation type="submission" date="2018-08" db="EMBL/GenBank/DDBJ databases">
        <title>Comparative analysis of Burkholderia isolates from Puerto Rico.</title>
        <authorList>
            <person name="Hall C."/>
            <person name="Sahl J."/>
            <person name="Wagner D."/>
        </authorList>
    </citation>
    <scope>NUCLEOTIDE SEQUENCE [LARGE SCALE GENOMIC DNA]</scope>
    <source>
        <strain evidence="2 3">Bp9025</strain>
    </source>
</reference>
<dbReference type="AlphaFoldDB" id="A0A3N8QBG5"/>
<gene>
    <name evidence="2" type="ORF">DF051_03200</name>
</gene>
<dbReference type="InterPro" id="IPR024079">
    <property type="entry name" value="MetalloPept_cat_dom_sf"/>
</dbReference>
<protein>
    <recommendedName>
        <fullName evidence="1">Lysine-specific metallo-endopeptidase domain-containing protein</fullName>
    </recommendedName>
</protein>
<organism evidence="2 3">
    <name type="scientific">Burkholderia contaminans</name>
    <dbReference type="NCBI Taxonomy" id="488447"/>
    <lineage>
        <taxon>Bacteria</taxon>
        <taxon>Pseudomonadati</taxon>
        <taxon>Pseudomonadota</taxon>
        <taxon>Betaproteobacteria</taxon>
        <taxon>Burkholderiales</taxon>
        <taxon>Burkholderiaceae</taxon>
        <taxon>Burkholderia</taxon>
        <taxon>Burkholderia cepacia complex</taxon>
    </lineage>
</organism>
<dbReference type="InterPro" id="IPR029463">
    <property type="entry name" value="Lys_MEP"/>
</dbReference>
<dbReference type="Pfam" id="PF14521">
    <property type="entry name" value="Aspzincin_M35"/>
    <property type="match status" value="1"/>
</dbReference>
<dbReference type="RefSeq" id="WP_124576087.1">
    <property type="nucleotide sequence ID" value="NZ_QTQV01000002.1"/>
</dbReference>
<dbReference type="SMART" id="SM01351">
    <property type="entry name" value="Aspzincin_M35"/>
    <property type="match status" value="1"/>
</dbReference>
<name>A0A3N8QBG5_9BURK</name>
<sequence>MCNDDTQSPYDDGWEPIGTVSTNTTAGSVRDIELDLTPICQNMSNKAFRASIARLRDMAIPLIQDRVAGLRRWDETEQLRVRKWFGRSDKMTRDTLRIGMPKLLDVMQSLKPENVIRWDQQKRRNITCTVFPDNGHTDAAVCKPDSEKRIIAIYSHFCTSPPAQRWRGCQLLTLIHECTHFTDVFDSTDEMYGVSIGLSFWAQSNPDNAIRNADSLACYVGFDE</sequence>
<dbReference type="Proteomes" id="UP000277921">
    <property type="component" value="Unassembled WGS sequence"/>
</dbReference>
<dbReference type="GO" id="GO:0004222">
    <property type="term" value="F:metalloendopeptidase activity"/>
    <property type="evidence" value="ECO:0007669"/>
    <property type="project" value="InterPro"/>
</dbReference>
<evidence type="ECO:0000313" key="3">
    <source>
        <dbReference type="Proteomes" id="UP000277921"/>
    </source>
</evidence>
<dbReference type="EMBL" id="QTQV01000002">
    <property type="protein sequence ID" value="RQT20540.1"/>
    <property type="molecule type" value="Genomic_DNA"/>
</dbReference>
<dbReference type="InterPro" id="IPR034108">
    <property type="entry name" value="Pept_M35-like_proteobacteria"/>
</dbReference>
<accession>A0A3N8QBG5</accession>